<dbReference type="GO" id="GO:0003955">
    <property type="term" value="F:NAD(P)H dehydrogenase (quinone) activity"/>
    <property type="evidence" value="ECO:0007669"/>
    <property type="project" value="TreeGrafter"/>
</dbReference>
<accession>A0A1I4W7L2</accession>
<keyword evidence="5" id="KW-0547">Nucleotide-binding</keyword>
<evidence type="ECO:0000259" key="8">
    <source>
        <dbReference type="Pfam" id="PF07992"/>
    </source>
</evidence>
<keyword evidence="3 5" id="KW-0274">FAD</keyword>
<evidence type="ECO:0000313" key="10">
    <source>
        <dbReference type="Proteomes" id="UP000198575"/>
    </source>
</evidence>
<dbReference type="InterPro" id="IPR004099">
    <property type="entry name" value="Pyr_nucl-diS_OxRdtase_dimer"/>
</dbReference>
<keyword evidence="2" id="KW-0285">Flavoprotein</keyword>
<feature type="binding site" evidence="5">
    <location>
        <position position="52"/>
    </location>
    <ligand>
        <name>FAD</name>
        <dbReference type="ChEBI" id="CHEBI:57692"/>
    </ligand>
</feature>
<dbReference type="InterPro" id="IPR001100">
    <property type="entry name" value="Pyr_nuc-diS_OxRdtase"/>
</dbReference>
<feature type="active site" description="Proton acceptor" evidence="4">
    <location>
        <position position="457"/>
    </location>
</feature>
<keyword evidence="10" id="KW-1185">Reference proteome</keyword>
<dbReference type="SUPFAM" id="SSF55424">
    <property type="entry name" value="FAD/NAD-linked reductases, dimerisation (C-terminal) domain"/>
    <property type="match status" value="1"/>
</dbReference>
<dbReference type="PRINTS" id="PR00368">
    <property type="entry name" value="FADPNR"/>
</dbReference>
<sequence>MNPSNVDVAIIGAGTAGLSAYREVRRYTDSIALIESGPFGTTCARVGCMPSKLLIAPAEARHRLERLPAFGIAAEVGRVDGVALMRRVRSERDRFVGFVIESMQGFDPSHIIRAHARFEDAHSLRLDRATDADVTEAAADGIQRLRADRIVLATGSRPFIPAMLHAAGDRLIVNDDVFEWQDLPRSVAVFGAGVIGLELGQALHRLGVRVRLFGRGGGLASISDPEVRAYAARTITAELPASLDAREVRVHRDGDAVVIDFVDDDGNARSERYDWLLAATGRTSNLDRLGLEKTGLVLDARGIPLFGPLTMQCGASHIFVAGDSAADRPVLHEAADEGHLAGHNAARYPGVFKHVRRTPMGVVFSDPQIAFVGKRHAQLVAEGVDFAIGQVSFEDQGRSRVMMVNQGLMRLYGEAGTGLLLGAEMIGPEHEHLAHLLAWVIQMRMTVTDILELPFYHPVIEEGLRTGLRELNRALGMGPKPPLRCIDCGPGG</sequence>
<protein>
    <submittedName>
        <fullName evidence="9">Dihydrolipoamide dehydrogenase</fullName>
    </submittedName>
</protein>
<feature type="binding site" evidence="5">
    <location>
        <begin position="191"/>
        <end position="198"/>
    </location>
    <ligand>
        <name>NAD(+)</name>
        <dbReference type="ChEBI" id="CHEBI:57540"/>
    </ligand>
</feature>
<feature type="domain" description="Pyridine nucleotide-disulphide oxidoreductase dimerisation" evidence="7">
    <location>
        <begin position="361"/>
        <end position="465"/>
    </location>
</feature>
<dbReference type="NCBIfam" id="NF004939">
    <property type="entry name" value="PRK06292.1-1"/>
    <property type="match status" value="1"/>
</dbReference>
<dbReference type="Pfam" id="PF02852">
    <property type="entry name" value="Pyr_redox_dim"/>
    <property type="match status" value="1"/>
</dbReference>
<evidence type="ECO:0000259" key="7">
    <source>
        <dbReference type="Pfam" id="PF02852"/>
    </source>
</evidence>
<dbReference type="STRING" id="578942.SAMN05216289_10475"/>
<dbReference type="InterPro" id="IPR036188">
    <property type="entry name" value="FAD/NAD-bd_sf"/>
</dbReference>
<evidence type="ECO:0000256" key="6">
    <source>
        <dbReference type="PIRSR" id="PIRSR000350-4"/>
    </source>
</evidence>
<dbReference type="Gene3D" id="1.10.287.990">
    <property type="entry name" value="Fe,Mn superoxide dismutase (SOD) domain"/>
    <property type="match status" value="1"/>
</dbReference>
<evidence type="ECO:0000256" key="1">
    <source>
        <dbReference type="ARBA" id="ARBA00007532"/>
    </source>
</evidence>
<feature type="domain" description="FAD/NAD(P)-binding" evidence="8">
    <location>
        <begin position="7"/>
        <end position="335"/>
    </location>
</feature>
<dbReference type="OrthoDB" id="6132190at2"/>
<evidence type="ECO:0000256" key="2">
    <source>
        <dbReference type="ARBA" id="ARBA00022630"/>
    </source>
</evidence>
<comment type="cofactor">
    <cofactor evidence="5">
        <name>FAD</name>
        <dbReference type="ChEBI" id="CHEBI:57692"/>
    </cofactor>
    <text evidence="5">Binds 1 FAD per subunit.</text>
</comment>
<dbReference type="GO" id="GO:0050660">
    <property type="term" value="F:flavin adenine dinucleotide binding"/>
    <property type="evidence" value="ECO:0007669"/>
    <property type="project" value="TreeGrafter"/>
</dbReference>
<dbReference type="PRINTS" id="PR00411">
    <property type="entry name" value="PNDRDTASEI"/>
</dbReference>
<dbReference type="InterPro" id="IPR036324">
    <property type="entry name" value="Mn/Fe_SOD_N_sf"/>
</dbReference>
<evidence type="ECO:0000313" key="9">
    <source>
        <dbReference type="EMBL" id="SFN09714.1"/>
    </source>
</evidence>
<dbReference type="Gene3D" id="3.30.390.30">
    <property type="match status" value="1"/>
</dbReference>
<dbReference type="Pfam" id="PF07992">
    <property type="entry name" value="Pyr_redox_2"/>
    <property type="match status" value="1"/>
</dbReference>
<comment type="similarity">
    <text evidence="1">Belongs to the class-I pyridine nucleotide-disulfide oxidoreductase family.</text>
</comment>
<dbReference type="PIRSF" id="PIRSF000350">
    <property type="entry name" value="Mercury_reductase_MerA"/>
    <property type="match status" value="1"/>
</dbReference>
<dbReference type="PANTHER" id="PTHR43014:SF4">
    <property type="entry name" value="PYRIDINE NUCLEOTIDE-DISULFIDE OXIDOREDUCTASE RCLA-RELATED"/>
    <property type="match status" value="1"/>
</dbReference>
<dbReference type="EMBL" id="FOVF01000004">
    <property type="protein sequence ID" value="SFN09714.1"/>
    <property type="molecule type" value="Genomic_DNA"/>
</dbReference>
<proteinExistence type="inferred from homology"/>
<evidence type="ECO:0000256" key="3">
    <source>
        <dbReference type="ARBA" id="ARBA00022827"/>
    </source>
</evidence>
<dbReference type="Gene3D" id="3.50.50.60">
    <property type="entry name" value="FAD/NAD(P)-binding domain"/>
    <property type="match status" value="3"/>
</dbReference>
<feature type="disulfide bond" description="Redox-active" evidence="6">
    <location>
        <begin position="43"/>
        <end position="48"/>
    </location>
</feature>
<gene>
    <name evidence="9" type="ORF">SAMN05216289_10475</name>
</gene>
<dbReference type="InterPro" id="IPR016156">
    <property type="entry name" value="FAD/NAD-linked_Rdtase_dimer_sf"/>
</dbReference>
<dbReference type="AlphaFoldDB" id="A0A1I4W7L2"/>
<dbReference type="Proteomes" id="UP000198575">
    <property type="component" value="Unassembled WGS sequence"/>
</dbReference>
<keyword evidence="5" id="KW-0520">NAD</keyword>
<evidence type="ECO:0000256" key="4">
    <source>
        <dbReference type="PIRSR" id="PIRSR000350-2"/>
    </source>
</evidence>
<dbReference type="InterPro" id="IPR023753">
    <property type="entry name" value="FAD/NAD-binding_dom"/>
</dbReference>
<dbReference type="SUPFAM" id="SSF51905">
    <property type="entry name" value="FAD/NAD(P)-binding domain"/>
    <property type="match status" value="1"/>
</dbReference>
<dbReference type="PANTHER" id="PTHR43014">
    <property type="entry name" value="MERCURIC REDUCTASE"/>
    <property type="match status" value="1"/>
</dbReference>
<reference evidence="9 10" key="1">
    <citation type="submission" date="2016-10" db="EMBL/GenBank/DDBJ databases">
        <authorList>
            <person name="de Groot N.N."/>
        </authorList>
    </citation>
    <scope>NUCLEOTIDE SEQUENCE [LARGE SCALE GENOMIC DNA]</scope>
    <source>
        <strain evidence="9 10">CGMCC 1.7659</strain>
    </source>
</reference>
<feature type="binding site" evidence="5">
    <location>
        <begin position="154"/>
        <end position="156"/>
    </location>
    <ligand>
        <name>FAD</name>
        <dbReference type="ChEBI" id="CHEBI:57692"/>
    </ligand>
</feature>
<feature type="binding site" evidence="5">
    <location>
        <position position="281"/>
    </location>
    <ligand>
        <name>NAD(+)</name>
        <dbReference type="ChEBI" id="CHEBI:57540"/>
    </ligand>
</feature>
<name>A0A1I4W7L2_9GAMM</name>
<feature type="binding site" evidence="5">
    <location>
        <position position="323"/>
    </location>
    <ligand>
        <name>FAD</name>
        <dbReference type="ChEBI" id="CHEBI:57692"/>
    </ligand>
</feature>
<dbReference type="RefSeq" id="WP_092405336.1">
    <property type="nucleotide sequence ID" value="NZ_FOVF01000004.1"/>
</dbReference>
<evidence type="ECO:0000256" key="5">
    <source>
        <dbReference type="PIRSR" id="PIRSR000350-3"/>
    </source>
</evidence>
<organism evidence="9 10">
    <name type="scientific">Dokdonella immobilis</name>
    <dbReference type="NCBI Taxonomy" id="578942"/>
    <lineage>
        <taxon>Bacteria</taxon>
        <taxon>Pseudomonadati</taxon>
        <taxon>Pseudomonadota</taxon>
        <taxon>Gammaproteobacteria</taxon>
        <taxon>Lysobacterales</taxon>
        <taxon>Rhodanobacteraceae</taxon>
        <taxon>Dokdonella</taxon>
    </lineage>
</organism>